<proteinExistence type="inferred from homology"/>
<evidence type="ECO:0000256" key="4">
    <source>
        <dbReference type="RuleBase" id="RU110713"/>
    </source>
</evidence>
<sequence>MRVLELERFSSVEMGRIFVVELDGKLYRCRVCGTHLALAEDLISKAFHCHPGKAFLFSNVSNVSFGDQEERVMLSGMHTIVDIFCCSCGQNVGWKYESAREKTQKYEGKFVLERGKIDDGPDSHYYIDTAHPVDHNENMYIDDNN</sequence>
<dbReference type="InterPro" id="IPR004910">
    <property type="entry name" value="Yippee/Mis18/Cereblon"/>
</dbReference>
<dbReference type="InterPro" id="IPR034751">
    <property type="entry name" value="Yippee"/>
</dbReference>
<keyword evidence="3" id="KW-0862">Zinc</keyword>
<dbReference type="GO" id="GO:0046872">
    <property type="term" value="F:metal ion binding"/>
    <property type="evidence" value="ECO:0007669"/>
    <property type="project" value="UniProtKB-KW"/>
</dbReference>
<keyword evidence="2" id="KW-0479">Metal-binding</keyword>
<evidence type="ECO:0000256" key="1">
    <source>
        <dbReference type="ARBA" id="ARBA00005613"/>
    </source>
</evidence>
<evidence type="ECO:0000259" key="5">
    <source>
        <dbReference type="PROSITE" id="PS51792"/>
    </source>
</evidence>
<dbReference type="GeneID" id="120267416"/>
<organism evidence="6 7">
    <name type="scientific">Dioscorea cayennensis subsp. rotundata</name>
    <name type="common">White Guinea yam</name>
    <name type="synonym">Dioscorea rotundata</name>
    <dbReference type="NCBI Taxonomy" id="55577"/>
    <lineage>
        <taxon>Eukaryota</taxon>
        <taxon>Viridiplantae</taxon>
        <taxon>Streptophyta</taxon>
        <taxon>Embryophyta</taxon>
        <taxon>Tracheophyta</taxon>
        <taxon>Spermatophyta</taxon>
        <taxon>Magnoliopsida</taxon>
        <taxon>Liliopsida</taxon>
        <taxon>Dioscoreales</taxon>
        <taxon>Dioscoreaceae</taxon>
        <taxon>Dioscorea</taxon>
    </lineage>
</organism>
<dbReference type="RefSeq" id="XP_039130987.1">
    <property type="nucleotide sequence ID" value="XM_039275053.1"/>
</dbReference>
<dbReference type="Pfam" id="PF03226">
    <property type="entry name" value="Yippee-Mis18"/>
    <property type="match status" value="1"/>
</dbReference>
<dbReference type="Proteomes" id="UP001515500">
    <property type="component" value="Chromosome 8"/>
</dbReference>
<evidence type="ECO:0000256" key="2">
    <source>
        <dbReference type="ARBA" id="ARBA00022723"/>
    </source>
</evidence>
<dbReference type="AlphaFoldDB" id="A0AB40BU62"/>
<keyword evidence="6" id="KW-1185">Reference proteome</keyword>
<dbReference type="InterPro" id="IPR039058">
    <property type="entry name" value="Yippee_fam"/>
</dbReference>
<evidence type="ECO:0000313" key="6">
    <source>
        <dbReference type="Proteomes" id="UP001515500"/>
    </source>
</evidence>
<comment type="similarity">
    <text evidence="1 4">Belongs to the yippee family.</text>
</comment>
<feature type="domain" description="Yippee" evidence="5">
    <location>
        <begin position="25"/>
        <end position="121"/>
    </location>
</feature>
<reference evidence="7" key="1">
    <citation type="submission" date="2025-08" db="UniProtKB">
        <authorList>
            <consortium name="RefSeq"/>
        </authorList>
    </citation>
    <scope>IDENTIFICATION</scope>
</reference>
<accession>A0AB40BU62</accession>
<protein>
    <recommendedName>
        <fullName evidence="4">Protein yippee-like</fullName>
    </recommendedName>
</protein>
<evidence type="ECO:0000256" key="3">
    <source>
        <dbReference type="ARBA" id="ARBA00022833"/>
    </source>
</evidence>
<name>A0AB40BU62_DIOCR</name>
<dbReference type="PROSITE" id="PS51792">
    <property type="entry name" value="YIPPEE"/>
    <property type="match status" value="1"/>
</dbReference>
<evidence type="ECO:0000313" key="7">
    <source>
        <dbReference type="RefSeq" id="XP_039130987.1"/>
    </source>
</evidence>
<gene>
    <name evidence="7" type="primary">LOC120267416</name>
</gene>
<dbReference type="PANTHER" id="PTHR13848">
    <property type="entry name" value="PROTEIN YIPPEE-LIKE CG15309-RELATED"/>
    <property type="match status" value="1"/>
</dbReference>